<dbReference type="EMBL" id="JAUQSY010000021">
    <property type="protein sequence ID" value="MDO7877531.1"/>
    <property type="molecule type" value="Genomic_DNA"/>
</dbReference>
<dbReference type="Proteomes" id="UP001176429">
    <property type="component" value="Unassembled WGS sequence"/>
</dbReference>
<comment type="caution">
    <text evidence="3">The sequence shown here is derived from an EMBL/GenBank/DDBJ whole genome shotgun (WGS) entry which is preliminary data.</text>
</comment>
<evidence type="ECO:0000313" key="3">
    <source>
        <dbReference type="EMBL" id="MDO7877531.1"/>
    </source>
</evidence>
<sequence>MLKTLLSLRLSALLLLLPLAWFAWATYTNTRILGDDNESTEELNGPAGNSHARGYHGHSYHSSGYYHK</sequence>
<keyword evidence="2" id="KW-0732">Signal</keyword>
<protein>
    <recommendedName>
        <fullName evidence="5">YHYH domain-containing protein</fullName>
    </recommendedName>
</protein>
<keyword evidence="4" id="KW-1185">Reference proteome</keyword>
<dbReference type="RefSeq" id="WP_305008970.1">
    <property type="nucleotide sequence ID" value="NZ_JAUQSY010000021.1"/>
</dbReference>
<feature type="signal peptide" evidence="2">
    <location>
        <begin position="1"/>
        <end position="25"/>
    </location>
</feature>
<evidence type="ECO:0008006" key="5">
    <source>
        <dbReference type="Google" id="ProtNLM"/>
    </source>
</evidence>
<feature type="chain" id="PRO_5046234506" description="YHYH domain-containing protein" evidence="2">
    <location>
        <begin position="26"/>
        <end position="68"/>
    </location>
</feature>
<accession>A0ABT9BH12</accession>
<evidence type="ECO:0000313" key="4">
    <source>
        <dbReference type="Proteomes" id="UP001176429"/>
    </source>
</evidence>
<gene>
    <name evidence="3" type="ORF">Q5H93_22520</name>
</gene>
<evidence type="ECO:0000256" key="1">
    <source>
        <dbReference type="SAM" id="MobiDB-lite"/>
    </source>
</evidence>
<evidence type="ECO:0000256" key="2">
    <source>
        <dbReference type="SAM" id="SignalP"/>
    </source>
</evidence>
<reference evidence="3" key="1">
    <citation type="submission" date="2023-07" db="EMBL/GenBank/DDBJ databases">
        <authorList>
            <person name="Kim M.K."/>
        </authorList>
    </citation>
    <scope>NUCLEOTIDE SEQUENCE</scope>
    <source>
        <strain evidence="3">ASUV-10-1</strain>
    </source>
</reference>
<name>A0ABT9BH12_9BACT</name>
<feature type="region of interest" description="Disordered" evidence="1">
    <location>
        <begin position="35"/>
        <end position="68"/>
    </location>
</feature>
<organism evidence="3 4">
    <name type="scientific">Hymenobacter aranciens</name>
    <dbReference type="NCBI Taxonomy" id="3063996"/>
    <lineage>
        <taxon>Bacteria</taxon>
        <taxon>Pseudomonadati</taxon>
        <taxon>Bacteroidota</taxon>
        <taxon>Cytophagia</taxon>
        <taxon>Cytophagales</taxon>
        <taxon>Hymenobacteraceae</taxon>
        <taxon>Hymenobacter</taxon>
    </lineage>
</organism>
<proteinExistence type="predicted"/>